<evidence type="ECO:0000313" key="2">
    <source>
        <dbReference type="EMBL" id="MEB3368937.1"/>
    </source>
</evidence>
<dbReference type="Pfam" id="PF10022">
    <property type="entry name" value="DUF2264"/>
    <property type="match status" value="1"/>
</dbReference>
<dbReference type="RefSeq" id="WP_324266433.1">
    <property type="nucleotide sequence ID" value="NZ_JAWLNX010000010.1"/>
</dbReference>
<comment type="caution">
    <text evidence="2">The sequence shown here is derived from an EMBL/GenBank/DDBJ whole genome shotgun (WGS) entry which is preliminary data.</text>
</comment>
<reference evidence="2 3" key="1">
    <citation type="submission" date="2023-10" db="EMBL/GenBank/DDBJ databases">
        <title>Saccharopolyspora sp. nov., isolated from mangrove soil.</title>
        <authorList>
            <person name="Lu Y."/>
            <person name="Liu W."/>
        </authorList>
    </citation>
    <scope>NUCLEOTIDE SEQUENCE [LARGE SCALE GENOMIC DNA]</scope>
    <source>
        <strain evidence="2 3">S2-29</strain>
    </source>
</reference>
<dbReference type="InterPro" id="IPR016624">
    <property type="entry name" value="UCP014753"/>
</dbReference>
<accession>A0ABU6ABK7</accession>
<keyword evidence="3" id="KW-1185">Reference proteome</keyword>
<dbReference type="PANTHER" id="PTHR35339:SF4">
    <property type="entry name" value="LINALOOL DEHYDRATASE_ISOMERASE DOMAIN-CONTAINING PROTEIN"/>
    <property type="match status" value="1"/>
</dbReference>
<feature type="domain" description="DUF2264" evidence="1">
    <location>
        <begin position="14"/>
        <end position="362"/>
    </location>
</feature>
<dbReference type="PANTHER" id="PTHR35339">
    <property type="entry name" value="LINALOOL DEHYDRATASE_ISOMERASE DOMAIN-CONTAINING PROTEIN"/>
    <property type="match status" value="1"/>
</dbReference>
<proteinExistence type="predicted"/>
<protein>
    <submittedName>
        <fullName evidence="2">DUF2264 domain-containing protein</fullName>
    </submittedName>
</protein>
<dbReference type="Proteomes" id="UP001327093">
    <property type="component" value="Unassembled WGS sequence"/>
</dbReference>
<evidence type="ECO:0000313" key="3">
    <source>
        <dbReference type="Proteomes" id="UP001327093"/>
    </source>
</evidence>
<name>A0ABU6ABK7_9PSEU</name>
<organism evidence="2 3">
    <name type="scientific">Saccharopolyspora mangrovi</name>
    <dbReference type="NCBI Taxonomy" id="3082379"/>
    <lineage>
        <taxon>Bacteria</taxon>
        <taxon>Bacillati</taxon>
        <taxon>Actinomycetota</taxon>
        <taxon>Actinomycetes</taxon>
        <taxon>Pseudonocardiales</taxon>
        <taxon>Pseudonocardiaceae</taxon>
        <taxon>Saccharopolyspora</taxon>
    </lineage>
</organism>
<dbReference type="EMBL" id="JAWLNX010000010">
    <property type="protein sequence ID" value="MEB3368937.1"/>
    <property type="molecule type" value="Genomic_DNA"/>
</dbReference>
<sequence length="649" mass="69606">MTDPHERSQHTGWTRQHWAELADRMLAAVGRYRSPSGALIELPGPHSSHGAVSDGLEGFARTFLLAGFRIAGERGSDPGGVLERYAEGLAAGTDPASPERWPRPDELHQAKVEAASIALVLQLTRPWLWDRLDDGVRERVIDWLTAVIGQPYPPINWIWFRITVESFLREAGGPFSAADIEEDLAVHASLRRQGGWLSDGPERAFDHYVGWALHVYPLLWTHLFDVTGSLCPESVRATWQADLADYLDDAVHLIGADGSPLMQGRSLIYRFAAAAPFWVGAMTGTGGVPPGLTRRVASGMLSHFDRHGALGEDGLLSIGWHRPWPEMRQSYSGPGSPYWASKGMLGLALPADHPVWTDAELPLPAESGDRARAIAAPGWLAATREDTGIAFVLNHGTDHATPGDERSDSPLYARLGYSTATMSPLTGPTVEDPVDNAVVLVDAQGGATHRTGFATSRTRELPNGALMATSSGLVRWVDSTNDTSPDHGSGRTGQVRPGTEITIASVLRDGLEVRLVRVENPPGEGVSLRLGGWPVAADSRPAATSGGADGAPHAQARTAELRSHLRGLSGFTTSGTAAERGTSPLGDWTVIPWLSVDPVPAGEVLAALVVLDRGDQLPAHPSVEVRLCGEGRHAVVVTWPDQVRTEIDL</sequence>
<gene>
    <name evidence="2" type="ORF">R4I43_16130</name>
</gene>
<dbReference type="InterPro" id="IPR049349">
    <property type="entry name" value="DUF2264_N"/>
</dbReference>
<evidence type="ECO:0000259" key="1">
    <source>
        <dbReference type="Pfam" id="PF10022"/>
    </source>
</evidence>